<gene>
    <name evidence="1" type="ORF">LtaPh_2525351</name>
</gene>
<dbReference type="EMBL" id="BLBS01000034">
    <property type="protein sequence ID" value="GET89350.1"/>
    <property type="molecule type" value="Genomic_DNA"/>
</dbReference>
<dbReference type="Proteomes" id="UP000419144">
    <property type="component" value="Unassembled WGS sequence"/>
</dbReference>
<proteinExistence type="predicted"/>
<reference evidence="1" key="1">
    <citation type="submission" date="2019-11" db="EMBL/GenBank/DDBJ databases">
        <title>Leishmania tarentolae CDS.</title>
        <authorList>
            <person name="Goto Y."/>
            <person name="Yamagishi J."/>
        </authorList>
    </citation>
    <scope>NUCLEOTIDE SEQUENCE [LARGE SCALE GENOMIC DNA]</scope>
    <source>
        <strain evidence="1">Parrot Tar II</strain>
    </source>
</reference>
<accession>A0A640KI07</accession>
<name>A0A640KI07_LEITA</name>
<evidence type="ECO:0000313" key="1">
    <source>
        <dbReference type="EMBL" id="GET89350.1"/>
    </source>
</evidence>
<dbReference type="VEuPathDB" id="TriTrypDB:LtaPh_2525351"/>
<dbReference type="AlphaFoldDB" id="A0A640KI07"/>
<sequence>MPSTAVDGFGDVVVREDDLFRHKVRCEQVLMVRSQSIHKGKKHVAPYHSFVERLDDANVVVEENIRERRSADQVWCAAMTGVLSEHRAPPPRLPHHKNLGTATINYNGVVAWHEQRSGVGKSTVSVTKVS</sequence>
<evidence type="ECO:0000313" key="2">
    <source>
        <dbReference type="Proteomes" id="UP000419144"/>
    </source>
</evidence>
<protein>
    <submittedName>
        <fullName evidence="1">Glutathionylspermidine synthase, putative</fullName>
    </submittedName>
</protein>
<comment type="caution">
    <text evidence="1">The sequence shown here is derived from an EMBL/GenBank/DDBJ whole genome shotgun (WGS) entry which is preliminary data.</text>
</comment>
<keyword evidence="2" id="KW-1185">Reference proteome</keyword>
<organism evidence="1 2">
    <name type="scientific">Leishmania tarentolae</name>
    <name type="common">Sauroleishmania tarentolae</name>
    <dbReference type="NCBI Taxonomy" id="5689"/>
    <lineage>
        <taxon>Eukaryota</taxon>
        <taxon>Discoba</taxon>
        <taxon>Euglenozoa</taxon>
        <taxon>Kinetoplastea</taxon>
        <taxon>Metakinetoplastina</taxon>
        <taxon>Trypanosomatida</taxon>
        <taxon>Trypanosomatidae</taxon>
        <taxon>Leishmaniinae</taxon>
        <taxon>Leishmania</taxon>
        <taxon>lizard Leishmania</taxon>
    </lineage>
</organism>